<evidence type="ECO:0000313" key="2">
    <source>
        <dbReference type="Proteomes" id="UP000805193"/>
    </source>
</evidence>
<name>A0AC60QCP8_IXOPE</name>
<evidence type="ECO:0000313" key="1">
    <source>
        <dbReference type="EMBL" id="KAG0430594.1"/>
    </source>
</evidence>
<gene>
    <name evidence="1" type="ORF">HPB47_022551</name>
</gene>
<organism evidence="1 2">
    <name type="scientific">Ixodes persulcatus</name>
    <name type="common">Taiga tick</name>
    <dbReference type="NCBI Taxonomy" id="34615"/>
    <lineage>
        <taxon>Eukaryota</taxon>
        <taxon>Metazoa</taxon>
        <taxon>Ecdysozoa</taxon>
        <taxon>Arthropoda</taxon>
        <taxon>Chelicerata</taxon>
        <taxon>Arachnida</taxon>
        <taxon>Acari</taxon>
        <taxon>Parasitiformes</taxon>
        <taxon>Ixodida</taxon>
        <taxon>Ixodoidea</taxon>
        <taxon>Ixodidae</taxon>
        <taxon>Ixodinae</taxon>
        <taxon>Ixodes</taxon>
    </lineage>
</organism>
<proteinExistence type="predicted"/>
<dbReference type="EMBL" id="JABSTQ010009307">
    <property type="protein sequence ID" value="KAG0430594.1"/>
    <property type="molecule type" value="Genomic_DNA"/>
</dbReference>
<reference evidence="1 2" key="1">
    <citation type="journal article" date="2020" name="Cell">
        <title>Large-Scale Comparative Analyses of Tick Genomes Elucidate Their Genetic Diversity and Vector Capacities.</title>
        <authorList>
            <consortium name="Tick Genome and Microbiome Consortium (TIGMIC)"/>
            <person name="Jia N."/>
            <person name="Wang J."/>
            <person name="Shi W."/>
            <person name="Du L."/>
            <person name="Sun Y."/>
            <person name="Zhan W."/>
            <person name="Jiang J.F."/>
            <person name="Wang Q."/>
            <person name="Zhang B."/>
            <person name="Ji P."/>
            <person name="Bell-Sakyi L."/>
            <person name="Cui X.M."/>
            <person name="Yuan T.T."/>
            <person name="Jiang B.G."/>
            <person name="Yang W.F."/>
            <person name="Lam T.T."/>
            <person name="Chang Q.C."/>
            <person name="Ding S.J."/>
            <person name="Wang X.J."/>
            <person name="Zhu J.G."/>
            <person name="Ruan X.D."/>
            <person name="Zhao L."/>
            <person name="Wei J.T."/>
            <person name="Ye R.Z."/>
            <person name="Que T.C."/>
            <person name="Du C.H."/>
            <person name="Zhou Y.H."/>
            <person name="Cheng J.X."/>
            <person name="Dai P.F."/>
            <person name="Guo W.B."/>
            <person name="Han X.H."/>
            <person name="Huang E.J."/>
            <person name="Li L.F."/>
            <person name="Wei W."/>
            <person name="Gao Y.C."/>
            <person name="Liu J.Z."/>
            <person name="Shao H.Z."/>
            <person name="Wang X."/>
            <person name="Wang C.C."/>
            <person name="Yang T.C."/>
            <person name="Huo Q.B."/>
            <person name="Li W."/>
            <person name="Chen H.Y."/>
            <person name="Chen S.E."/>
            <person name="Zhou L.G."/>
            <person name="Ni X.B."/>
            <person name="Tian J.H."/>
            <person name="Sheng Y."/>
            <person name="Liu T."/>
            <person name="Pan Y.S."/>
            <person name="Xia L.Y."/>
            <person name="Li J."/>
            <person name="Zhao F."/>
            <person name="Cao W.C."/>
        </authorList>
    </citation>
    <scope>NUCLEOTIDE SEQUENCE [LARGE SCALE GENOMIC DNA]</scope>
    <source>
        <strain evidence="1">Iper-2018</strain>
    </source>
</reference>
<accession>A0AC60QCP8</accession>
<dbReference type="Proteomes" id="UP000805193">
    <property type="component" value="Unassembled WGS sequence"/>
</dbReference>
<feature type="non-terminal residue" evidence="1">
    <location>
        <position position="1"/>
    </location>
</feature>
<protein>
    <submittedName>
        <fullName evidence="1">Uncharacterized protein</fullName>
    </submittedName>
</protein>
<comment type="caution">
    <text evidence="1">The sequence shown here is derived from an EMBL/GenBank/DDBJ whole genome shotgun (WGS) entry which is preliminary data.</text>
</comment>
<keyword evidence="2" id="KW-1185">Reference proteome</keyword>
<sequence length="319" mass="34737">VTKSFQDQRVVCLSDGFAWDTGLCGGKASSLAVLSAMVPLTREKFVVPGAVVLTARAYDVLRDHNRLETCLKELDTYHRLNIDQKKALSIRICEAVERAEIPPSLVLQLETQLRNTMGDHIGSKRFAVRSSAVGEDSEEMSCAGQMETFLNVAGLQEVMRSAVKCWASQFRHPALEYKWQHGQPLEAPMAVLVQEMVQSDVAGVLFTCDPVSGDPTRLVINANYGLGEGGQALSAGVMALETLNVVAMVSGIDGGGSALRRASVGVVADRASVGLSPYDGLSRRRSFRVDALGLFFLTLGISRYLGVCLWWRRGFARRL</sequence>